<keyword evidence="2" id="KW-1185">Reference proteome</keyword>
<name>A0ABN2D930_9ACTN</name>
<proteinExistence type="predicted"/>
<reference evidence="1 2" key="1">
    <citation type="journal article" date="2019" name="Int. J. Syst. Evol. Microbiol.">
        <title>The Global Catalogue of Microorganisms (GCM) 10K type strain sequencing project: providing services to taxonomists for standard genome sequencing and annotation.</title>
        <authorList>
            <consortium name="The Broad Institute Genomics Platform"/>
            <consortium name="The Broad Institute Genome Sequencing Center for Infectious Disease"/>
            <person name="Wu L."/>
            <person name="Ma J."/>
        </authorList>
    </citation>
    <scope>NUCLEOTIDE SEQUENCE [LARGE SCALE GENOMIC DNA]</scope>
    <source>
        <strain evidence="1 2">JCM 14969</strain>
    </source>
</reference>
<evidence type="ECO:0000313" key="2">
    <source>
        <dbReference type="Proteomes" id="UP001500393"/>
    </source>
</evidence>
<protein>
    <submittedName>
        <fullName evidence="1">Uncharacterized protein</fullName>
    </submittedName>
</protein>
<dbReference type="RefSeq" id="WP_344213557.1">
    <property type="nucleotide sequence ID" value="NZ_BAAAOS010000018.1"/>
</dbReference>
<sequence>MNDQLLPSSWTVSEARSLTAQLRQVARTGAEYDGLELFGALTGYLDQLYGGAGFDRLLSAQELAAMAEVVQRLRGRAQDPGDDTLVRLDQPVNAAVTLAEGRKLAGDLAAADDWPAELGRALQGLYSYLDHLYGGPGAFTELLTPDERDQVARRTPKR</sequence>
<gene>
    <name evidence="1" type="ORF">GCM10009789_27240</name>
</gene>
<comment type="caution">
    <text evidence="1">The sequence shown here is derived from an EMBL/GenBank/DDBJ whole genome shotgun (WGS) entry which is preliminary data.</text>
</comment>
<evidence type="ECO:0000313" key="1">
    <source>
        <dbReference type="EMBL" id="GAA1572232.1"/>
    </source>
</evidence>
<organism evidence="1 2">
    <name type="scientific">Kribbella sancticallisti</name>
    <dbReference type="NCBI Taxonomy" id="460087"/>
    <lineage>
        <taxon>Bacteria</taxon>
        <taxon>Bacillati</taxon>
        <taxon>Actinomycetota</taxon>
        <taxon>Actinomycetes</taxon>
        <taxon>Propionibacteriales</taxon>
        <taxon>Kribbellaceae</taxon>
        <taxon>Kribbella</taxon>
    </lineage>
</organism>
<accession>A0ABN2D930</accession>
<dbReference type="Proteomes" id="UP001500393">
    <property type="component" value="Unassembled WGS sequence"/>
</dbReference>
<dbReference type="EMBL" id="BAAAOS010000018">
    <property type="protein sequence ID" value="GAA1572232.1"/>
    <property type="molecule type" value="Genomic_DNA"/>
</dbReference>